<protein>
    <submittedName>
        <fullName evidence="2">Uncharacterized protein</fullName>
    </submittedName>
</protein>
<dbReference type="RefSeq" id="WP_130445716.1">
    <property type="nucleotide sequence ID" value="NZ_SHKR01000013.1"/>
</dbReference>
<gene>
    <name evidence="2" type="ORF">EV645_4298</name>
</gene>
<evidence type="ECO:0000313" key="2">
    <source>
        <dbReference type="EMBL" id="RZU13456.1"/>
    </source>
</evidence>
<dbReference type="AlphaFoldDB" id="A0A4V2FXF0"/>
<keyword evidence="3" id="KW-1185">Reference proteome</keyword>
<reference evidence="2 3" key="1">
    <citation type="journal article" date="2015" name="Stand. Genomic Sci.">
        <title>Genomic Encyclopedia of Bacterial and Archaeal Type Strains, Phase III: the genomes of soil and plant-associated and newly described type strains.</title>
        <authorList>
            <person name="Whitman W.B."/>
            <person name="Woyke T."/>
            <person name="Klenk H.P."/>
            <person name="Zhou Y."/>
            <person name="Lilburn T.G."/>
            <person name="Beck B.J."/>
            <person name="De Vos P."/>
            <person name="Vandamme P."/>
            <person name="Eisen J.A."/>
            <person name="Garrity G."/>
            <person name="Hugenholtz P."/>
            <person name="Kyrpides N.C."/>
        </authorList>
    </citation>
    <scope>NUCLEOTIDE SEQUENCE [LARGE SCALE GENOMIC DNA]</scope>
    <source>
        <strain evidence="2 3">VKM Ac-2540</strain>
    </source>
</reference>
<dbReference type="Proteomes" id="UP000292027">
    <property type="component" value="Unassembled WGS sequence"/>
</dbReference>
<evidence type="ECO:0000256" key="1">
    <source>
        <dbReference type="SAM" id="MobiDB-lite"/>
    </source>
</evidence>
<feature type="compositionally biased region" description="Basic and acidic residues" evidence="1">
    <location>
        <begin position="48"/>
        <end position="59"/>
    </location>
</feature>
<feature type="region of interest" description="Disordered" evidence="1">
    <location>
        <begin position="93"/>
        <end position="129"/>
    </location>
</feature>
<feature type="region of interest" description="Disordered" evidence="1">
    <location>
        <begin position="46"/>
        <end position="69"/>
    </location>
</feature>
<comment type="caution">
    <text evidence="2">The sequence shown here is derived from an EMBL/GenBank/DDBJ whole genome shotgun (WGS) entry which is preliminary data.</text>
</comment>
<proteinExistence type="predicted"/>
<dbReference type="OrthoDB" id="3788807at2"/>
<name>A0A4V2FXF0_9ACTN</name>
<sequence length="129" mass="13619">MSDERSEFSAAEIVDLLAELDKRLKKRGTSASVFVVGGAAIAVTSNDNPRRTEDIDAITRDGGSSPTITPDRQARYLWIGLDLEPQAARTAAHLTSKASGGVVRDHGPHAVGARHNADGPARVSHAGPR</sequence>
<evidence type="ECO:0000313" key="3">
    <source>
        <dbReference type="Proteomes" id="UP000292027"/>
    </source>
</evidence>
<organism evidence="2 3">
    <name type="scientific">Kribbella rubisoli</name>
    <dbReference type="NCBI Taxonomy" id="3075929"/>
    <lineage>
        <taxon>Bacteria</taxon>
        <taxon>Bacillati</taxon>
        <taxon>Actinomycetota</taxon>
        <taxon>Actinomycetes</taxon>
        <taxon>Propionibacteriales</taxon>
        <taxon>Kribbellaceae</taxon>
        <taxon>Kribbella</taxon>
    </lineage>
</organism>
<dbReference type="EMBL" id="SHKR01000013">
    <property type="protein sequence ID" value="RZU13456.1"/>
    <property type="molecule type" value="Genomic_DNA"/>
</dbReference>
<accession>A0A4V2FXF0</accession>